<evidence type="ECO:0000313" key="2">
    <source>
        <dbReference type="Proteomes" id="UP001501692"/>
    </source>
</evidence>
<keyword evidence="2" id="KW-1185">Reference proteome</keyword>
<proteinExistence type="predicted"/>
<dbReference type="EMBL" id="BAABJK010000004">
    <property type="protein sequence ID" value="GAA4968080.1"/>
    <property type="molecule type" value="Genomic_DNA"/>
</dbReference>
<comment type="caution">
    <text evidence="1">The sequence shown here is derived from an EMBL/GenBank/DDBJ whole genome shotgun (WGS) entry which is preliminary data.</text>
</comment>
<reference evidence="2" key="1">
    <citation type="journal article" date="2019" name="Int. J. Syst. Evol. Microbiol.">
        <title>The Global Catalogue of Microorganisms (GCM) 10K type strain sequencing project: providing services to taxonomists for standard genome sequencing and annotation.</title>
        <authorList>
            <consortium name="The Broad Institute Genomics Platform"/>
            <consortium name="The Broad Institute Genome Sequencing Center for Infectious Disease"/>
            <person name="Wu L."/>
            <person name="Ma J."/>
        </authorList>
    </citation>
    <scope>NUCLEOTIDE SEQUENCE [LARGE SCALE GENOMIC DNA]</scope>
    <source>
        <strain evidence="2">JCM 18287</strain>
    </source>
</reference>
<sequence length="234" mass="27886">MIIYFEDLQKDFNSRSKELMNKKLYIQNELSQIDTLLNHNLYDVKTSFIGESTNSYTPKIDILAKIFSTIKYGWDTFTSSYEQYFFNEKENDFIPFKKDKDITQEQLDSFNERHIKYHKQGSEFAKYVLWLKKGENKSELIKRNTSELSHKQKMLILYYLGLDILEHDKTSMSKLLFHLLELNEDNTRKYLSYVANGKNEVRTEKNLTKVKLLFEKFGFLGLSNTIQKDIDMLK</sequence>
<organism evidence="1 2">
    <name type="scientific">Algibacter aquimarinus</name>
    <dbReference type="NCBI Taxonomy" id="1136748"/>
    <lineage>
        <taxon>Bacteria</taxon>
        <taxon>Pseudomonadati</taxon>
        <taxon>Bacteroidota</taxon>
        <taxon>Flavobacteriia</taxon>
        <taxon>Flavobacteriales</taxon>
        <taxon>Flavobacteriaceae</taxon>
        <taxon>Algibacter</taxon>
    </lineage>
</organism>
<protein>
    <recommendedName>
        <fullName evidence="3">RteC protein</fullName>
    </recommendedName>
</protein>
<evidence type="ECO:0000313" key="1">
    <source>
        <dbReference type="EMBL" id="GAA4968080.1"/>
    </source>
</evidence>
<evidence type="ECO:0008006" key="3">
    <source>
        <dbReference type="Google" id="ProtNLM"/>
    </source>
</evidence>
<gene>
    <name evidence="1" type="ORF">GCM10023315_17010</name>
</gene>
<dbReference type="Proteomes" id="UP001501692">
    <property type="component" value="Unassembled WGS sequence"/>
</dbReference>
<name>A0ABP9HD05_9FLAO</name>
<accession>A0ABP9HD05</accession>